<proteinExistence type="predicted"/>
<dbReference type="Pfam" id="PF16588">
    <property type="entry name" value="zf-C2H2_10"/>
    <property type="match status" value="1"/>
</dbReference>
<dbReference type="HOGENOM" id="CLU_125085_0_0_1"/>
<dbReference type="EMBL" id="HE576753">
    <property type="protein sequence ID" value="CCC68525.1"/>
    <property type="molecule type" value="Genomic_DNA"/>
</dbReference>
<dbReference type="InParanoid" id="G0VAJ9"/>
<evidence type="ECO:0000313" key="1">
    <source>
        <dbReference type="EMBL" id="CCC68525.1"/>
    </source>
</evidence>
<dbReference type="KEGG" id="ncs:NCAS_0B04410"/>
<dbReference type="AlphaFoldDB" id="G0VAJ9"/>
<accession>G0VAJ9</accession>
<name>G0VAJ9_NAUCA</name>
<protein>
    <recommendedName>
        <fullName evidence="3">CCHC-type domain-containing protein</fullName>
    </recommendedName>
</protein>
<evidence type="ECO:0000313" key="2">
    <source>
        <dbReference type="Proteomes" id="UP000001640"/>
    </source>
</evidence>
<dbReference type="eggNOG" id="ENOG502S6BB">
    <property type="taxonomic scope" value="Eukaryota"/>
</dbReference>
<keyword evidence="2" id="KW-1185">Reference proteome</keyword>
<dbReference type="InterPro" id="IPR036875">
    <property type="entry name" value="Znf_CCHC_sf"/>
</dbReference>
<dbReference type="GeneID" id="96902083"/>
<dbReference type="OMA" id="HTRANCQ"/>
<reference evidence="1 2" key="1">
    <citation type="journal article" date="2011" name="Proc. Natl. Acad. Sci. U.S.A.">
        <title>Evolutionary erosion of yeast sex chromosomes by mating-type switching accidents.</title>
        <authorList>
            <person name="Gordon J.L."/>
            <person name="Armisen D."/>
            <person name="Proux-Wera E."/>
            <person name="Oheigeartaigh S.S."/>
            <person name="Byrne K.P."/>
            <person name="Wolfe K.H."/>
        </authorList>
    </citation>
    <scope>NUCLEOTIDE SEQUENCE [LARGE SCALE GENOMIC DNA]</scope>
    <source>
        <strain evidence="2">ATCC 76901 / BCRC 22586 / CBS 4309 / NBRC 1992 / NRRL Y-12630</strain>
    </source>
</reference>
<dbReference type="SUPFAM" id="SSF57756">
    <property type="entry name" value="Retrovirus zinc finger-like domains"/>
    <property type="match status" value="1"/>
</dbReference>
<dbReference type="OrthoDB" id="4069967at2759"/>
<dbReference type="FunCoup" id="G0VAJ9">
    <property type="interactions" value="32"/>
</dbReference>
<sequence>MSNEPTRNVDDDIRRISEAMDVLAKLIIQKQKDGTQLKVEYEHKLKELNSLINLILSISNNRKPGSDGVRVDEEALDRILRTGVEIIEGKGKQRYALIPVMNDCTKDKITDKDPDIPVTSKNTKKKKKNKIACSYCHEIGHTRAKCEKRLLNPMN</sequence>
<evidence type="ECO:0008006" key="3">
    <source>
        <dbReference type="Google" id="ProtNLM"/>
    </source>
</evidence>
<organism evidence="1 2">
    <name type="scientific">Naumovozyma castellii</name>
    <name type="common">Yeast</name>
    <name type="synonym">Saccharomyces castellii</name>
    <dbReference type="NCBI Taxonomy" id="27288"/>
    <lineage>
        <taxon>Eukaryota</taxon>
        <taxon>Fungi</taxon>
        <taxon>Dikarya</taxon>
        <taxon>Ascomycota</taxon>
        <taxon>Saccharomycotina</taxon>
        <taxon>Saccharomycetes</taxon>
        <taxon>Saccharomycetales</taxon>
        <taxon>Saccharomycetaceae</taxon>
        <taxon>Naumovozyma</taxon>
    </lineage>
</organism>
<reference key="2">
    <citation type="submission" date="2011-08" db="EMBL/GenBank/DDBJ databases">
        <title>Genome sequence of Naumovozyma castellii.</title>
        <authorList>
            <person name="Gordon J.L."/>
            <person name="Armisen D."/>
            <person name="Proux-Wera E."/>
            <person name="OhEigeartaigh S.S."/>
            <person name="Byrne K.P."/>
            <person name="Wolfe K.H."/>
        </authorList>
    </citation>
    <scope>NUCLEOTIDE SEQUENCE</scope>
    <source>
        <strain>Type strain:CBS 4309</strain>
    </source>
</reference>
<dbReference type="GO" id="GO:0003676">
    <property type="term" value="F:nucleic acid binding"/>
    <property type="evidence" value="ECO:0007669"/>
    <property type="project" value="InterPro"/>
</dbReference>
<gene>
    <name evidence="1" type="primary">NCAS0B04410</name>
    <name evidence="1" type="ordered locus">NCAS_0B04410</name>
</gene>
<dbReference type="RefSeq" id="XP_003674897.1">
    <property type="nucleotide sequence ID" value="XM_003674849.1"/>
</dbReference>
<dbReference type="GO" id="GO:0008270">
    <property type="term" value="F:zinc ion binding"/>
    <property type="evidence" value="ECO:0007669"/>
    <property type="project" value="InterPro"/>
</dbReference>
<dbReference type="Proteomes" id="UP000001640">
    <property type="component" value="Chromosome 2"/>
</dbReference>